<organism evidence="8 9">
    <name type="scientific">Lophiostoma macrostomum CBS 122681</name>
    <dbReference type="NCBI Taxonomy" id="1314788"/>
    <lineage>
        <taxon>Eukaryota</taxon>
        <taxon>Fungi</taxon>
        <taxon>Dikarya</taxon>
        <taxon>Ascomycota</taxon>
        <taxon>Pezizomycotina</taxon>
        <taxon>Dothideomycetes</taxon>
        <taxon>Pleosporomycetidae</taxon>
        <taxon>Pleosporales</taxon>
        <taxon>Lophiostomataceae</taxon>
        <taxon>Lophiostoma</taxon>
    </lineage>
</organism>
<evidence type="ECO:0000313" key="9">
    <source>
        <dbReference type="Proteomes" id="UP000799324"/>
    </source>
</evidence>
<proteinExistence type="predicted"/>
<dbReference type="GO" id="GO:0016192">
    <property type="term" value="P:vesicle-mediated transport"/>
    <property type="evidence" value="ECO:0007669"/>
    <property type="project" value="UniProtKB-ARBA"/>
</dbReference>
<feature type="compositionally biased region" description="Low complexity" evidence="5">
    <location>
        <begin position="279"/>
        <end position="289"/>
    </location>
</feature>
<evidence type="ECO:0000256" key="1">
    <source>
        <dbReference type="ARBA" id="ARBA00004116"/>
    </source>
</evidence>
<comment type="subcellular location">
    <subcellularLocation>
        <location evidence="1">Vacuole</location>
    </subcellularLocation>
</comment>
<evidence type="ECO:0008006" key="10">
    <source>
        <dbReference type="Google" id="ProtNLM"/>
    </source>
</evidence>
<dbReference type="InterPro" id="IPR001683">
    <property type="entry name" value="PX_dom"/>
</dbReference>
<keyword evidence="2" id="KW-0926">Vacuole</keyword>
<feature type="compositionally biased region" description="Basic and acidic residues" evidence="5">
    <location>
        <begin position="298"/>
        <end position="307"/>
    </location>
</feature>
<evidence type="ECO:0000259" key="7">
    <source>
        <dbReference type="PROSITE" id="PS50195"/>
    </source>
</evidence>
<name>A0A6A6TB76_9PLEO</name>
<dbReference type="OrthoDB" id="428895at2759"/>
<dbReference type="InterPro" id="IPR036871">
    <property type="entry name" value="PX_dom_sf"/>
</dbReference>
<dbReference type="SUPFAM" id="SSF58038">
    <property type="entry name" value="SNARE fusion complex"/>
    <property type="match status" value="1"/>
</dbReference>
<feature type="region of interest" description="Disordered" evidence="5">
    <location>
        <begin position="279"/>
        <end position="307"/>
    </location>
</feature>
<dbReference type="GO" id="GO:0007034">
    <property type="term" value="P:vacuolar transport"/>
    <property type="evidence" value="ECO:0007669"/>
    <property type="project" value="UniProtKB-ARBA"/>
</dbReference>
<dbReference type="GO" id="GO:0000329">
    <property type="term" value="C:fungal-type vacuole membrane"/>
    <property type="evidence" value="ECO:0007669"/>
    <property type="project" value="UniProtKB-ARBA"/>
</dbReference>
<keyword evidence="3" id="KW-0175">Coiled coil</keyword>
<evidence type="ECO:0000256" key="5">
    <source>
        <dbReference type="SAM" id="MobiDB-lite"/>
    </source>
</evidence>
<dbReference type="Gene3D" id="3.30.1520.10">
    <property type="entry name" value="Phox-like domain"/>
    <property type="match status" value="1"/>
</dbReference>
<dbReference type="AlphaFoldDB" id="A0A6A6TB76"/>
<feature type="domain" description="PX" evidence="7">
    <location>
        <begin position="3"/>
        <end position="128"/>
    </location>
</feature>
<evidence type="ECO:0000259" key="6">
    <source>
        <dbReference type="PROSITE" id="PS50192"/>
    </source>
</evidence>
<sequence length="379" mass="41565">MAPLRITIPATHTDTPEHGKPFTEYEIRIAHPFSRTTTVRKRYSAFEALDSALRSQVGTAPPETLPPKSWLGGSLGILGIGSTTGSPELIAKRQEGLEKYLVAIETAEDGRWRVSKAYRDFLELGDVDDKKATSFPGSQFGKDRVRDSSDWLEKHGEVKRNLQDARLWLTRREQAHAATAQHEAGANAKRGLVRAGTLISALEEGLQRLSGKGSDEWGGEKLGDGEIRRRRDMIGTLRKEKDGLESVLNTMAVKAANAGSGAAQSAAVTNEQKAGLFKGAASAGGPASGRRVLGAPAKETERTRELDNEGVLQLQKQIIQEQDEDLVDLTTVVRRMKEMGVQINEEIVEQNVMLGLLEEDVDRVDGKIKIAKKRIDKIR</sequence>
<dbReference type="Gene3D" id="1.20.5.110">
    <property type="match status" value="1"/>
</dbReference>
<gene>
    <name evidence="8" type="ORF">K491DRAFT_703663</name>
</gene>
<dbReference type="PROSITE" id="PS50195">
    <property type="entry name" value="PX"/>
    <property type="match status" value="1"/>
</dbReference>
<keyword evidence="9" id="KW-1185">Reference proteome</keyword>
<evidence type="ECO:0000313" key="8">
    <source>
        <dbReference type="EMBL" id="KAF2657030.1"/>
    </source>
</evidence>
<dbReference type="FunFam" id="1.20.5.110:FF:000058">
    <property type="entry name" value="VAM7p Vacuolar SNARE protein"/>
    <property type="match status" value="1"/>
</dbReference>
<dbReference type="GO" id="GO:0035091">
    <property type="term" value="F:phosphatidylinositol binding"/>
    <property type="evidence" value="ECO:0007669"/>
    <property type="project" value="InterPro"/>
</dbReference>
<dbReference type="Proteomes" id="UP000799324">
    <property type="component" value="Unassembled WGS sequence"/>
</dbReference>
<protein>
    <recommendedName>
        <fullName evidence="10">Phox-like protein</fullName>
    </recommendedName>
</protein>
<dbReference type="EMBL" id="MU004329">
    <property type="protein sequence ID" value="KAF2657030.1"/>
    <property type="molecule type" value="Genomic_DNA"/>
</dbReference>
<dbReference type="GO" id="GO:0097576">
    <property type="term" value="P:vacuole fusion"/>
    <property type="evidence" value="ECO:0007669"/>
    <property type="project" value="UniProtKB-ARBA"/>
</dbReference>
<dbReference type="Pfam" id="PF00787">
    <property type="entry name" value="PX"/>
    <property type="match status" value="1"/>
</dbReference>
<dbReference type="CDD" id="cd15858">
    <property type="entry name" value="SNARE_VAM7"/>
    <property type="match status" value="1"/>
</dbReference>
<dbReference type="InterPro" id="IPR000727">
    <property type="entry name" value="T_SNARE_dom"/>
</dbReference>
<dbReference type="SMART" id="SM00397">
    <property type="entry name" value="t_SNARE"/>
    <property type="match status" value="1"/>
</dbReference>
<comment type="function">
    <text evidence="4">Essential for proper morphogenesis of the vacuole. May exist as structural reinforcement on the surface of the vacuolar membrane and be required for maintenance against rupture by osmotic pressure.</text>
</comment>
<evidence type="ECO:0000256" key="4">
    <source>
        <dbReference type="ARBA" id="ARBA00054927"/>
    </source>
</evidence>
<reference evidence="8" key="1">
    <citation type="journal article" date="2020" name="Stud. Mycol.">
        <title>101 Dothideomycetes genomes: a test case for predicting lifestyles and emergence of pathogens.</title>
        <authorList>
            <person name="Haridas S."/>
            <person name="Albert R."/>
            <person name="Binder M."/>
            <person name="Bloem J."/>
            <person name="Labutti K."/>
            <person name="Salamov A."/>
            <person name="Andreopoulos B."/>
            <person name="Baker S."/>
            <person name="Barry K."/>
            <person name="Bills G."/>
            <person name="Bluhm B."/>
            <person name="Cannon C."/>
            <person name="Castanera R."/>
            <person name="Culley D."/>
            <person name="Daum C."/>
            <person name="Ezra D."/>
            <person name="Gonzalez J."/>
            <person name="Henrissat B."/>
            <person name="Kuo A."/>
            <person name="Liang C."/>
            <person name="Lipzen A."/>
            <person name="Lutzoni F."/>
            <person name="Magnuson J."/>
            <person name="Mondo S."/>
            <person name="Nolan M."/>
            <person name="Ohm R."/>
            <person name="Pangilinan J."/>
            <person name="Park H.-J."/>
            <person name="Ramirez L."/>
            <person name="Alfaro M."/>
            <person name="Sun H."/>
            <person name="Tritt A."/>
            <person name="Yoshinaga Y."/>
            <person name="Zwiers L.-H."/>
            <person name="Turgeon B."/>
            <person name="Goodwin S."/>
            <person name="Spatafora J."/>
            <person name="Crous P."/>
            <person name="Grigoriev I."/>
        </authorList>
    </citation>
    <scope>NUCLEOTIDE SEQUENCE</scope>
    <source>
        <strain evidence="8">CBS 122681</strain>
    </source>
</reference>
<accession>A0A6A6TB76</accession>
<evidence type="ECO:0000256" key="2">
    <source>
        <dbReference type="ARBA" id="ARBA00022554"/>
    </source>
</evidence>
<dbReference type="CDD" id="cd06897">
    <property type="entry name" value="PX_SNARE"/>
    <property type="match status" value="1"/>
</dbReference>
<dbReference type="PROSITE" id="PS50192">
    <property type="entry name" value="T_SNARE"/>
    <property type="match status" value="1"/>
</dbReference>
<feature type="domain" description="T-SNARE coiled-coil homology" evidence="6">
    <location>
        <begin position="316"/>
        <end position="378"/>
    </location>
</feature>
<evidence type="ECO:0000256" key="3">
    <source>
        <dbReference type="ARBA" id="ARBA00023054"/>
    </source>
</evidence>
<dbReference type="SUPFAM" id="SSF64268">
    <property type="entry name" value="PX domain"/>
    <property type="match status" value="1"/>
</dbReference>